<keyword evidence="3" id="KW-1185">Reference proteome</keyword>
<dbReference type="InterPro" id="IPR005543">
    <property type="entry name" value="PASTA_dom"/>
</dbReference>
<dbReference type="SUPFAM" id="SSF54184">
    <property type="entry name" value="Penicillin-binding protein 2x (pbp-2x), c-terminal domain"/>
    <property type="match status" value="1"/>
</dbReference>
<dbReference type="PROSITE" id="PS51178">
    <property type="entry name" value="PASTA"/>
    <property type="match status" value="3"/>
</dbReference>
<dbReference type="AlphaFoldDB" id="I6Z9B4"/>
<evidence type="ECO:0000259" key="1">
    <source>
        <dbReference type="PROSITE" id="PS51178"/>
    </source>
</evidence>
<dbReference type="Proteomes" id="UP000009011">
    <property type="component" value="Chromosome"/>
</dbReference>
<dbReference type="HOGENOM" id="CLU_061566_2_1_10"/>
<evidence type="ECO:0000313" key="3">
    <source>
        <dbReference type="Proteomes" id="UP000009011"/>
    </source>
</evidence>
<dbReference type="STRING" id="1191523.MROS_2500"/>
<dbReference type="RefSeq" id="WP_014857160.1">
    <property type="nucleotide sequence ID" value="NC_018178.1"/>
</dbReference>
<dbReference type="GO" id="GO:0004674">
    <property type="term" value="F:protein serine/threonine kinase activity"/>
    <property type="evidence" value="ECO:0007669"/>
    <property type="project" value="UniProtKB-KW"/>
</dbReference>
<keyword evidence="2" id="KW-0808">Transferase</keyword>
<protein>
    <submittedName>
        <fullName evidence="2">Serine/threonine protein kinase</fullName>
    </submittedName>
</protein>
<keyword evidence="2" id="KW-0723">Serine/threonine-protein kinase</keyword>
<feature type="domain" description="PASTA" evidence="1">
    <location>
        <begin position="32"/>
        <end position="99"/>
    </location>
</feature>
<feature type="domain" description="PASTA" evidence="1">
    <location>
        <begin position="100"/>
        <end position="166"/>
    </location>
</feature>
<sequence>MKSFLIKSLLVILGFVVLFFAVDKIIMPYVVSADEYKVPDVVGLHKNVAVEILKKSNLEPIINRSRYDERYPKDHVIFQNPKPNTIVKEGRKIYLTVSGGLQKVQMPFLINKSVRDARITLERMGLQIDTLIEVESELPVGTIAEQEYTEGTFIPVGTKVKLKVSIGPQIGKVRVPRLIGKSLTEAEAILKRNSLRVGLKTYIHSSNYLPNTVVDQQPSENSLISVGDSVNVVLIQN</sequence>
<dbReference type="Gene3D" id="3.30.10.20">
    <property type="match status" value="3"/>
</dbReference>
<dbReference type="Pfam" id="PF03793">
    <property type="entry name" value="PASTA"/>
    <property type="match status" value="3"/>
</dbReference>
<evidence type="ECO:0000313" key="2">
    <source>
        <dbReference type="EMBL" id="AFN75730.1"/>
    </source>
</evidence>
<proteinExistence type="predicted"/>
<dbReference type="EMBL" id="CP003557">
    <property type="protein sequence ID" value="AFN75730.1"/>
    <property type="molecule type" value="Genomic_DNA"/>
</dbReference>
<organism evidence="2 3">
    <name type="scientific">Melioribacter roseus (strain DSM 23840 / JCM 17771 / VKM B-2668 / P3M-2)</name>
    <dbReference type="NCBI Taxonomy" id="1191523"/>
    <lineage>
        <taxon>Bacteria</taxon>
        <taxon>Pseudomonadati</taxon>
        <taxon>Ignavibacteriota</taxon>
        <taxon>Ignavibacteria</taxon>
        <taxon>Ignavibacteriales</taxon>
        <taxon>Melioribacteraceae</taxon>
        <taxon>Melioribacter</taxon>
    </lineage>
</organism>
<name>I6Z9B4_MELRP</name>
<dbReference type="SMART" id="SM00740">
    <property type="entry name" value="PASTA"/>
    <property type="match status" value="3"/>
</dbReference>
<accession>I6Z9B4</accession>
<dbReference type="KEGG" id="mro:MROS_2500"/>
<keyword evidence="2" id="KW-0418">Kinase</keyword>
<feature type="domain" description="PASTA" evidence="1">
    <location>
        <begin position="169"/>
        <end position="236"/>
    </location>
</feature>
<dbReference type="CDD" id="cd06577">
    <property type="entry name" value="PASTA_pknB"/>
    <property type="match status" value="3"/>
</dbReference>
<dbReference type="eggNOG" id="COG2815">
    <property type="taxonomic scope" value="Bacteria"/>
</dbReference>
<reference evidence="2 3" key="1">
    <citation type="journal article" date="2013" name="PLoS ONE">
        <title>Genomic analysis of Melioribacter roseus, facultatively anaerobic organotrophic bacterium representing a novel deep lineage within Bacteriodetes/Chlorobi group.</title>
        <authorList>
            <person name="Kadnikov V.V."/>
            <person name="Mardanov A.V."/>
            <person name="Podosokorskaya O.A."/>
            <person name="Gavrilov S.N."/>
            <person name="Kublanov I.V."/>
            <person name="Beletsky A.V."/>
            <person name="Bonch-Osmolovskaya E.A."/>
            <person name="Ravin N.V."/>
        </authorList>
    </citation>
    <scope>NUCLEOTIDE SEQUENCE [LARGE SCALE GENOMIC DNA]</scope>
    <source>
        <strain evidence="3">JCM 17771 / P3M-2</strain>
    </source>
</reference>
<gene>
    <name evidence="2" type="ordered locus">MROS_2500</name>
</gene>